<dbReference type="PANTHER" id="PTHR30373:SF8">
    <property type="entry name" value="BLL7265 PROTEIN"/>
    <property type="match status" value="1"/>
</dbReference>
<feature type="domain" description="TPM" evidence="2">
    <location>
        <begin position="112"/>
        <end position="190"/>
    </location>
</feature>
<protein>
    <recommendedName>
        <fullName evidence="2">TPM domain-containing protein</fullName>
    </recommendedName>
</protein>
<sequence>MDLSHKSIAHNYFSDAEKEAIRQAVVRAEAASSGEIATMVVSESDRYREAEALGALLLAGFFGVVVAVLWHHVTIWTYIPLVAILYLPLLFFLRRFPQLKLSFVGPRRLTEAVQERALVAFYQQGLYKTREETGILIFISLLERKVWIVGDRGINEKIPPGYWKKLAEELAQGLRAGRGGEAVCGVVAACGEELSRHFPRRADDRNELADNLIIS</sequence>
<evidence type="ECO:0000313" key="4">
    <source>
        <dbReference type="Proteomes" id="UP000306416"/>
    </source>
</evidence>
<keyword evidence="4" id="KW-1185">Reference proteome</keyword>
<name>A0A4S1CGC6_9BACT</name>
<evidence type="ECO:0000259" key="2">
    <source>
        <dbReference type="Pfam" id="PF04536"/>
    </source>
</evidence>
<evidence type="ECO:0000313" key="3">
    <source>
        <dbReference type="EMBL" id="TGU72597.1"/>
    </source>
</evidence>
<accession>A0A4S1CGC6</accession>
<keyword evidence="1" id="KW-0812">Transmembrane</keyword>
<keyword evidence="1" id="KW-1133">Transmembrane helix</keyword>
<organism evidence="3 4">
    <name type="scientific">Geomonas terrae</name>
    <dbReference type="NCBI Taxonomy" id="2562681"/>
    <lineage>
        <taxon>Bacteria</taxon>
        <taxon>Pseudomonadati</taxon>
        <taxon>Thermodesulfobacteriota</taxon>
        <taxon>Desulfuromonadia</taxon>
        <taxon>Geobacterales</taxon>
        <taxon>Geobacteraceae</taxon>
        <taxon>Geomonas</taxon>
    </lineage>
</organism>
<dbReference type="Gene3D" id="3.10.310.50">
    <property type="match status" value="1"/>
</dbReference>
<dbReference type="InterPro" id="IPR007621">
    <property type="entry name" value="TPM_dom"/>
</dbReference>
<dbReference type="PANTHER" id="PTHR30373">
    <property type="entry name" value="UPF0603 PROTEIN YGCG"/>
    <property type="match status" value="1"/>
</dbReference>
<comment type="caution">
    <text evidence="3">The sequence shown here is derived from an EMBL/GenBank/DDBJ whole genome shotgun (WGS) entry which is preliminary data.</text>
</comment>
<feature type="transmembrane region" description="Helical" evidence="1">
    <location>
        <begin position="75"/>
        <end position="93"/>
    </location>
</feature>
<reference evidence="3 4" key="1">
    <citation type="submission" date="2019-04" db="EMBL/GenBank/DDBJ databases">
        <title>Geobacter oryzae sp. nov., ferric-reducing bacteria isolated from paddy soil.</title>
        <authorList>
            <person name="Xu Z."/>
            <person name="Masuda Y."/>
            <person name="Itoh H."/>
            <person name="Senoo K."/>
        </authorList>
    </citation>
    <scope>NUCLEOTIDE SEQUENCE [LARGE SCALE GENOMIC DNA]</scope>
    <source>
        <strain evidence="3 4">Red111</strain>
    </source>
</reference>
<gene>
    <name evidence="3" type="ORF">E4633_09850</name>
</gene>
<dbReference type="Proteomes" id="UP000306416">
    <property type="component" value="Unassembled WGS sequence"/>
</dbReference>
<dbReference type="Pfam" id="PF04536">
    <property type="entry name" value="TPM_phosphatase"/>
    <property type="match status" value="1"/>
</dbReference>
<dbReference type="AlphaFoldDB" id="A0A4S1CGC6"/>
<dbReference type="RefSeq" id="WP_135870072.1">
    <property type="nucleotide sequence ID" value="NZ_SRSC01000002.1"/>
</dbReference>
<feature type="transmembrane region" description="Helical" evidence="1">
    <location>
        <begin position="52"/>
        <end position="69"/>
    </location>
</feature>
<keyword evidence="1" id="KW-0472">Membrane</keyword>
<dbReference type="EMBL" id="SRSC01000002">
    <property type="protein sequence ID" value="TGU72597.1"/>
    <property type="molecule type" value="Genomic_DNA"/>
</dbReference>
<proteinExistence type="predicted"/>
<evidence type="ECO:0000256" key="1">
    <source>
        <dbReference type="SAM" id="Phobius"/>
    </source>
</evidence>